<evidence type="ECO:0000259" key="4">
    <source>
        <dbReference type="Pfam" id="PF00149"/>
    </source>
</evidence>
<keyword evidence="3" id="KW-1133">Transmembrane helix</keyword>
<keyword evidence="3" id="KW-0472">Membrane</keyword>
<dbReference type="Gene3D" id="3.60.21.10">
    <property type="match status" value="1"/>
</dbReference>
<keyword evidence="2" id="KW-0378">Hydrolase</keyword>
<evidence type="ECO:0000256" key="1">
    <source>
        <dbReference type="ARBA" id="ARBA00022729"/>
    </source>
</evidence>
<evidence type="ECO:0000256" key="2">
    <source>
        <dbReference type="ARBA" id="ARBA00022801"/>
    </source>
</evidence>
<dbReference type="OrthoDB" id="411211at2759"/>
<dbReference type="GO" id="GO:0003993">
    <property type="term" value="F:acid phosphatase activity"/>
    <property type="evidence" value="ECO:0000318"/>
    <property type="project" value="GO_Central"/>
</dbReference>
<evidence type="ECO:0000313" key="5">
    <source>
        <dbReference type="EMBL" id="GAQ87336.1"/>
    </source>
</evidence>
<dbReference type="Pfam" id="PF00149">
    <property type="entry name" value="Metallophos"/>
    <property type="match status" value="1"/>
</dbReference>
<sequence length="349" mass="39445">MKEVRRYLRTLRGHRGPLLRTLCLMAGILGLLLYLTRHHHELHSTKPLYFVSIGDYGAGNATQQAVADQLAKTVGEYGVQFILTLGDNFYSRGVTSLEDPIWQKRFEAVYHHPSLQVPWYITLGDHDHRGNVSAQLLYTERSERWHLPSPYYLQQVALSEERHLDIVVTDSIALEGALAVGPKERRFFNDYTQQWVDAQAGKAHLDWLEATLANSTADWCIVAGHRPAKTAADRDRFRGDFALMEVLPPLLSRHSVDAYLSGHDHVGQHFEEGHVQFLGNGLGGYKTHVVSADASALWVETGFNGFLLHKVTNKELTSSFIDSEGRTRYTTKILSQSKRRAKQAGLRFI</sequence>
<dbReference type="PANTHER" id="PTHR10161">
    <property type="entry name" value="TARTRATE-RESISTANT ACID PHOSPHATASE TYPE 5"/>
    <property type="match status" value="1"/>
</dbReference>
<feature type="transmembrane region" description="Helical" evidence="3">
    <location>
        <begin position="18"/>
        <end position="36"/>
    </location>
</feature>
<name>A0A1Y1IF04_KLENI</name>
<dbReference type="STRING" id="105231.A0A1Y1IF04"/>
<feature type="domain" description="Calcineurin-like phosphoesterase" evidence="4">
    <location>
        <begin position="53"/>
        <end position="266"/>
    </location>
</feature>
<dbReference type="Proteomes" id="UP000054558">
    <property type="component" value="Unassembled WGS sequence"/>
</dbReference>
<dbReference type="InterPro" id="IPR004843">
    <property type="entry name" value="Calcineurin-like_PHP"/>
</dbReference>
<dbReference type="PANTHER" id="PTHR10161:SF57">
    <property type="entry name" value="PROTEIN WITH METALLOPHOSPHATASE DOMAIN"/>
    <property type="match status" value="1"/>
</dbReference>
<dbReference type="GO" id="GO:0008198">
    <property type="term" value="F:ferrous iron binding"/>
    <property type="evidence" value="ECO:0000318"/>
    <property type="project" value="GO_Central"/>
</dbReference>
<dbReference type="SUPFAM" id="SSF56300">
    <property type="entry name" value="Metallo-dependent phosphatases"/>
    <property type="match status" value="1"/>
</dbReference>
<protein>
    <submittedName>
        <fullName evidence="5">Protein with metallophosphatase domain</fullName>
    </submittedName>
</protein>
<gene>
    <name evidence="5" type="ORF">KFL_003460060</name>
</gene>
<evidence type="ECO:0000256" key="3">
    <source>
        <dbReference type="SAM" id="Phobius"/>
    </source>
</evidence>
<dbReference type="GO" id="GO:0008199">
    <property type="term" value="F:ferric iron binding"/>
    <property type="evidence" value="ECO:0000318"/>
    <property type="project" value="GO_Central"/>
</dbReference>
<dbReference type="InterPro" id="IPR051558">
    <property type="entry name" value="Metallophosphoesterase_PAP"/>
</dbReference>
<reference evidence="5 6" key="1">
    <citation type="journal article" date="2014" name="Nat. Commun.">
        <title>Klebsormidium flaccidum genome reveals primary factors for plant terrestrial adaptation.</title>
        <authorList>
            <person name="Hori K."/>
            <person name="Maruyama F."/>
            <person name="Fujisawa T."/>
            <person name="Togashi T."/>
            <person name="Yamamoto N."/>
            <person name="Seo M."/>
            <person name="Sato S."/>
            <person name="Yamada T."/>
            <person name="Mori H."/>
            <person name="Tajima N."/>
            <person name="Moriyama T."/>
            <person name="Ikeuchi M."/>
            <person name="Watanabe M."/>
            <person name="Wada H."/>
            <person name="Kobayashi K."/>
            <person name="Saito M."/>
            <person name="Masuda T."/>
            <person name="Sasaki-Sekimoto Y."/>
            <person name="Mashiguchi K."/>
            <person name="Awai K."/>
            <person name="Shimojima M."/>
            <person name="Masuda S."/>
            <person name="Iwai M."/>
            <person name="Nobusawa T."/>
            <person name="Narise T."/>
            <person name="Kondo S."/>
            <person name="Saito H."/>
            <person name="Sato R."/>
            <person name="Murakawa M."/>
            <person name="Ihara Y."/>
            <person name="Oshima-Yamada Y."/>
            <person name="Ohtaka K."/>
            <person name="Satoh M."/>
            <person name="Sonobe K."/>
            <person name="Ishii M."/>
            <person name="Ohtani R."/>
            <person name="Kanamori-Sato M."/>
            <person name="Honoki R."/>
            <person name="Miyazaki D."/>
            <person name="Mochizuki H."/>
            <person name="Umetsu J."/>
            <person name="Higashi K."/>
            <person name="Shibata D."/>
            <person name="Kamiya Y."/>
            <person name="Sato N."/>
            <person name="Nakamura Y."/>
            <person name="Tabata S."/>
            <person name="Ida S."/>
            <person name="Kurokawa K."/>
            <person name="Ohta H."/>
        </authorList>
    </citation>
    <scope>NUCLEOTIDE SEQUENCE [LARGE SCALE GENOMIC DNA]</scope>
    <source>
        <strain evidence="5 6">NIES-2285</strain>
    </source>
</reference>
<proteinExistence type="predicted"/>
<dbReference type="AlphaFoldDB" id="A0A1Y1IF04"/>
<organism evidence="5 6">
    <name type="scientific">Klebsormidium nitens</name>
    <name type="common">Green alga</name>
    <name type="synonym">Ulothrix nitens</name>
    <dbReference type="NCBI Taxonomy" id="105231"/>
    <lineage>
        <taxon>Eukaryota</taxon>
        <taxon>Viridiplantae</taxon>
        <taxon>Streptophyta</taxon>
        <taxon>Klebsormidiophyceae</taxon>
        <taxon>Klebsormidiales</taxon>
        <taxon>Klebsormidiaceae</taxon>
        <taxon>Klebsormidium</taxon>
    </lineage>
</organism>
<keyword evidence="1" id="KW-0732">Signal</keyword>
<keyword evidence="6" id="KW-1185">Reference proteome</keyword>
<dbReference type="EMBL" id="DF237295">
    <property type="protein sequence ID" value="GAQ87336.1"/>
    <property type="molecule type" value="Genomic_DNA"/>
</dbReference>
<dbReference type="InterPro" id="IPR029052">
    <property type="entry name" value="Metallo-depent_PP-like"/>
</dbReference>
<keyword evidence="3" id="KW-0812">Transmembrane</keyword>
<evidence type="ECO:0000313" key="6">
    <source>
        <dbReference type="Proteomes" id="UP000054558"/>
    </source>
</evidence>
<accession>A0A1Y1IF04</accession>
<dbReference type="OMA" id="HRTHACL"/>